<feature type="compositionally biased region" description="Basic and acidic residues" evidence="1">
    <location>
        <begin position="2021"/>
        <end position="2030"/>
    </location>
</feature>
<evidence type="ECO:0000256" key="3">
    <source>
        <dbReference type="SAM" id="SignalP"/>
    </source>
</evidence>
<keyword evidence="2" id="KW-0472">Membrane</keyword>
<feature type="compositionally biased region" description="Basic and acidic residues" evidence="1">
    <location>
        <begin position="2064"/>
        <end position="2074"/>
    </location>
</feature>
<evidence type="ECO:0000313" key="5">
    <source>
        <dbReference type="EMBL" id="KAK2941013.1"/>
    </source>
</evidence>
<feature type="compositionally biased region" description="Basic and acidic residues" evidence="1">
    <location>
        <begin position="88"/>
        <end position="111"/>
    </location>
</feature>
<keyword evidence="3" id="KW-0732">Signal</keyword>
<keyword evidence="2" id="KW-1133">Transmembrane helix</keyword>
<sequence>MRLMILVLIVLQVFQTAQSPIYDYQASLSSYLSKNVVGNFHNRMAGSEIVHLPNDLTVSSTIQVRSEDLSLIGNKTSLLFHHDINHRSEHPLSSRNHDSSTSRNPKSEQQTKEGATTSLFMFDVSNSTFSVKDVHVNCNSGRDGLCSISGSQVLFCIKMFEYETCQSGSSISLIGVTHLSKTCALPPLVGILRPPTNLSSSRNSHLDDLSLDARAGVSVVGAGLVFVSTSFSAGTGPLFSFGLAEEPSLTDSTHSLRMETTLMGSSFVNVTSRRLETRKEQLFGGEVSQRVVGCSICRSTNHNSGTAMMDVNLGGNLRYVNTSFSECRREGNTNPSFINANITQSTIGRKTFDSSSTVTLVSYSLCTFKDMTVTDEDGNAGGAAVYIINSSPSLSVKDCFFQNCKCTSDDNDGGAICIWGLDGDDQSFLLVRSSFSECKSVGTGNNFAGSVFVDRTRVTIADSFFEKSSARYDGALTLYTRTHSILFNSAFVLCSAEYYTGAVGIHYTTIFQFFFVQIAQRVFFTGPVTNTKFIPQLTSTPTILDVDIQFNEDRMLATVTVTASTAIGGTMGILLDGLIVPRLVHVVFGTESVPSQTGTAVVSSGPSGILPKADYTVLNYSVSSSLFPPPTILNCECSLNDANSSLVVVCGWCLEESDYVMKFNKGQDGAEREMSLTWVSSSTLHGTAPMYPSTAVGRLDWEKEYEVMRVVRRSPSEDIEIELAQLVRFTTPQEPIRIEGADSSLGDSKEKAGVVEFWGVGLSSGKGYTLKVQKESSSGVLSGGVIELVGTLTPSSGSESGRFSHTEEIFGVSAARISYGSSYAIVGIVVGGVEGVVNKKVGFSVPDEPCRLTKMTGSEFTDAEKTRIELSFETHALSANTDYSMVVESIVGEGETVHEKTLVLRTNTNGKIEPISVKLYPREDDATKLKGQLEFGTRYYVKRIEEGSTEIHIETAASTFLTPEEPIRIEGADSSLGDSKEKAGVVEFWGVGLSSGKGYTLKVQKESSSGVLSGGVIELVGTLTPSSGSESGRFSHTEEIFGVSAARISYGSSYAIVGIVVGGVEGVVNKKVGFSVPDEPCRLTKMTGSEFTDAEKTKMELSFETHALLRTQTIRWWWIKLYPREDDATKLKGQLEFGTRYYVKRIEEGSTEIHIETAASTFLTPEEPIRIEGADSSLGDSKEKAGVVEFWGVGLSSGKGYTLKVQKESSSGVLSGGVIELVGTLTPSSGSESGRFSHTEEIFGVSAARISYGSSYAIVGIVVGGVEGVVNKKIVNGSSVWIPLTPMAIVNDTHCSVEFPVGKDENTSTLAFGKKYTLQRDGGSAHFVVMSGIVVSVPNPPSLHDIHFSFANDLNTSCVVEVAGSDLLPSTEYNVTLNSTLFVIVHFSSSTKGMSGETQIGWEGGLQFVTEYTVTSIQPLNEDDGDILLLETVSGETGKRPSSFNIFTDSSSLEESPFCGDLERACSSISEVWKIVSGLVIVRPTIEIVDSVRMKEGIRIVGGMHVVIRNGTSSEPSLIVPSSFSLDSLSAVIVVEATGFLELRNVDVWIESSDPSFVFISATQATIILREGIITGPKSSPTQNEEETEDVCSWTSGVLQLSNCTTSVSHQDMLCLAQGFLNIKGGSVSLVSSLFSDNFPSLQSFSSFRRNLICSGNGSIDVRSPRGGDGTTESPSAWIITDGCSMEGDGLKLVSPFFIPTLSNTSTSSFDKKEALYEIEMEGSTLIPCGLFLEVFEMTKDKQEGTLSRHSLNRNTTNSFTETSIKLTLPSSSLSSLKPELEWRGRLVFGEEQRTNTTFVIQPNRIEKLSQSLKDNMKWWLPLVIVVAVALLVLILLIVVCVWRRKKNGRKEGKEPLMLTQEMEVEKYEEVEEDLNAPTAHVSSVRGLNGNTLNVGHWTENERSETRKIAEEKEEREIAFENRVCGLSCGEKDGVVEVVDKTETLYRRLHVLKIGVDQRWAQLSVARGLSRAMKMSQYSAILTELTSHSVVLSGERTMSLILKSDTTQPDPLTEQPTQQNEETRENRNGDDELTDNSLHDTVDETVQKPTPSRPAQIVRPHPLRQSEVHRDDVRWQAPEEEEGGEEGRKTNEGEVGKSIDRTKASVFRLGLVLWEIETGLVPFAEQDGVNAHRNMSIGIMPPMEGIGEKMKELIEECLSVNPDERPSVDSIISRLSSMDGKASAQKAQHIALS</sequence>
<reference evidence="5 6" key="1">
    <citation type="journal article" date="2022" name="bioRxiv">
        <title>Genomics of Preaxostyla Flagellates Illuminates Evolutionary Transitions and the Path Towards Mitochondrial Loss.</title>
        <authorList>
            <person name="Novak L.V.F."/>
            <person name="Treitli S.C."/>
            <person name="Pyrih J."/>
            <person name="Halakuc P."/>
            <person name="Pipaliya S.V."/>
            <person name="Vacek V."/>
            <person name="Brzon O."/>
            <person name="Soukal P."/>
            <person name="Eme L."/>
            <person name="Dacks J.B."/>
            <person name="Karnkowska A."/>
            <person name="Elias M."/>
            <person name="Hampl V."/>
        </authorList>
    </citation>
    <scope>NUCLEOTIDE SEQUENCE [LARGE SCALE GENOMIC DNA]</scope>
    <source>
        <strain evidence="5">NAU3</strain>
        <tissue evidence="5">Gut</tissue>
    </source>
</reference>
<dbReference type="EMBL" id="JARBJD010000566">
    <property type="protein sequence ID" value="KAK2941013.1"/>
    <property type="molecule type" value="Genomic_DNA"/>
</dbReference>
<feature type="compositionally biased region" description="Polar residues" evidence="1">
    <location>
        <begin position="2004"/>
        <end position="2020"/>
    </location>
</feature>
<keyword evidence="6" id="KW-1185">Reference proteome</keyword>
<feature type="chain" id="PRO_5045671934" description="Protein kinase domain-containing protein" evidence="3">
    <location>
        <begin position="20"/>
        <end position="2193"/>
    </location>
</feature>
<dbReference type="SUPFAM" id="SSF51126">
    <property type="entry name" value="Pectin lyase-like"/>
    <property type="match status" value="1"/>
</dbReference>
<feature type="domain" description="Protein kinase" evidence="4">
    <location>
        <begin position="1857"/>
        <end position="2192"/>
    </location>
</feature>
<feature type="compositionally biased region" description="Basic and acidic residues" evidence="1">
    <location>
        <begin position="2037"/>
        <end position="2046"/>
    </location>
</feature>
<feature type="compositionally biased region" description="Basic and acidic residues" evidence="1">
    <location>
        <begin position="2085"/>
        <end position="2095"/>
    </location>
</feature>
<comment type="caution">
    <text evidence="5">The sequence shown here is derived from an EMBL/GenBank/DDBJ whole genome shotgun (WGS) entry which is preliminary data.</text>
</comment>
<gene>
    <name evidence="5" type="ORF">BLNAU_24084</name>
</gene>
<dbReference type="PROSITE" id="PS50011">
    <property type="entry name" value="PROTEIN_KINASE_DOM"/>
    <property type="match status" value="1"/>
</dbReference>
<feature type="region of interest" description="Disordered" evidence="1">
    <location>
        <begin position="88"/>
        <end position="113"/>
    </location>
</feature>
<dbReference type="Gene3D" id="1.10.510.10">
    <property type="entry name" value="Transferase(Phosphotransferase) domain 1"/>
    <property type="match status" value="1"/>
</dbReference>
<name>A0ABQ9WNW3_9EUKA</name>
<dbReference type="InterPro" id="IPR011050">
    <property type="entry name" value="Pectin_lyase_fold/virulence"/>
</dbReference>
<organism evidence="5 6">
    <name type="scientific">Blattamonas nauphoetae</name>
    <dbReference type="NCBI Taxonomy" id="2049346"/>
    <lineage>
        <taxon>Eukaryota</taxon>
        <taxon>Metamonada</taxon>
        <taxon>Preaxostyla</taxon>
        <taxon>Oxymonadida</taxon>
        <taxon>Blattamonas</taxon>
    </lineage>
</organism>
<evidence type="ECO:0000256" key="1">
    <source>
        <dbReference type="SAM" id="MobiDB-lite"/>
    </source>
</evidence>
<feature type="transmembrane region" description="Helical" evidence="2">
    <location>
        <begin position="1819"/>
        <end position="1843"/>
    </location>
</feature>
<dbReference type="SUPFAM" id="SSF56112">
    <property type="entry name" value="Protein kinase-like (PK-like)"/>
    <property type="match status" value="1"/>
</dbReference>
<evidence type="ECO:0000256" key="2">
    <source>
        <dbReference type="SAM" id="Phobius"/>
    </source>
</evidence>
<protein>
    <recommendedName>
        <fullName evidence="4">Protein kinase domain-containing protein</fullName>
    </recommendedName>
</protein>
<accession>A0ABQ9WNW3</accession>
<evidence type="ECO:0000313" key="6">
    <source>
        <dbReference type="Proteomes" id="UP001281761"/>
    </source>
</evidence>
<keyword evidence="2" id="KW-0812">Transmembrane</keyword>
<proteinExistence type="predicted"/>
<dbReference type="Proteomes" id="UP001281761">
    <property type="component" value="Unassembled WGS sequence"/>
</dbReference>
<feature type="signal peptide" evidence="3">
    <location>
        <begin position="1"/>
        <end position="19"/>
    </location>
</feature>
<dbReference type="Pfam" id="PF07714">
    <property type="entry name" value="PK_Tyr_Ser-Thr"/>
    <property type="match status" value="1"/>
</dbReference>
<dbReference type="InterPro" id="IPR011009">
    <property type="entry name" value="Kinase-like_dom_sf"/>
</dbReference>
<evidence type="ECO:0000259" key="4">
    <source>
        <dbReference type="PROSITE" id="PS50011"/>
    </source>
</evidence>
<dbReference type="InterPro" id="IPR001245">
    <property type="entry name" value="Ser-Thr/Tyr_kinase_cat_dom"/>
</dbReference>
<dbReference type="InterPro" id="IPR000719">
    <property type="entry name" value="Prot_kinase_dom"/>
</dbReference>
<feature type="region of interest" description="Disordered" evidence="1">
    <location>
        <begin position="2003"/>
        <end position="2095"/>
    </location>
</feature>